<accession>A0A8J3V584</accession>
<dbReference type="RefSeq" id="WP_203947739.1">
    <property type="nucleotide sequence ID" value="NZ_BOOR01000054.1"/>
</dbReference>
<dbReference type="InterPro" id="IPR046256">
    <property type="entry name" value="DUF6289"/>
</dbReference>
<organism evidence="2 3">
    <name type="scientific">Planotetraspora thailandica</name>
    <dbReference type="NCBI Taxonomy" id="487172"/>
    <lineage>
        <taxon>Bacteria</taxon>
        <taxon>Bacillati</taxon>
        <taxon>Actinomycetota</taxon>
        <taxon>Actinomycetes</taxon>
        <taxon>Streptosporangiales</taxon>
        <taxon>Streptosporangiaceae</taxon>
        <taxon>Planotetraspora</taxon>
    </lineage>
</organism>
<feature type="chain" id="PRO_5035224732" evidence="1">
    <location>
        <begin position="27"/>
        <end position="78"/>
    </location>
</feature>
<evidence type="ECO:0000313" key="2">
    <source>
        <dbReference type="EMBL" id="GII57617.1"/>
    </source>
</evidence>
<keyword evidence="3" id="KW-1185">Reference proteome</keyword>
<name>A0A8J3V584_9ACTN</name>
<protein>
    <submittedName>
        <fullName evidence="2">Uncharacterized protein</fullName>
    </submittedName>
</protein>
<dbReference type="Pfam" id="PF19806">
    <property type="entry name" value="DUF6289"/>
    <property type="match status" value="1"/>
</dbReference>
<dbReference type="Proteomes" id="UP000605992">
    <property type="component" value="Unassembled WGS sequence"/>
</dbReference>
<feature type="signal peptide" evidence="1">
    <location>
        <begin position="1"/>
        <end position="26"/>
    </location>
</feature>
<sequence>MIRRALVATALAATALVALPVGPAQARACPLGYACKSTYYSDSSYTQVVGVFGATCDGSAYSWGVKTVHQDYVETPCE</sequence>
<gene>
    <name evidence="2" type="ORF">Pth03_60060</name>
</gene>
<reference evidence="2" key="1">
    <citation type="submission" date="2021-01" db="EMBL/GenBank/DDBJ databases">
        <title>Whole genome shotgun sequence of Planotetraspora thailandica NBRC 104271.</title>
        <authorList>
            <person name="Komaki H."/>
            <person name="Tamura T."/>
        </authorList>
    </citation>
    <scope>NUCLEOTIDE SEQUENCE</scope>
    <source>
        <strain evidence="2">NBRC 104271</strain>
    </source>
</reference>
<dbReference type="AlphaFoldDB" id="A0A8J3V584"/>
<proteinExistence type="predicted"/>
<dbReference type="EMBL" id="BOOR01000054">
    <property type="protein sequence ID" value="GII57617.1"/>
    <property type="molecule type" value="Genomic_DNA"/>
</dbReference>
<comment type="caution">
    <text evidence="2">The sequence shown here is derived from an EMBL/GenBank/DDBJ whole genome shotgun (WGS) entry which is preliminary data.</text>
</comment>
<keyword evidence="1" id="KW-0732">Signal</keyword>
<evidence type="ECO:0000256" key="1">
    <source>
        <dbReference type="SAM" id="SignalP"/>
    </source>
</evidence>
<evidence type="ECO:0000313" key="3">
    <source>
        <dbReference type="Proteomes" id="UP000605992"/>
    </source>
</evidence>